<comment type="similarity">
    <text evidence="1 6">Belongs to the peptidase S14 family.</text>
</comment>
<sequence>MKFWKFIKNQATETEPESVELRIEGDIVDDGDVWIYEWFGEPATAPNAFRNELNEYKGQDLTVWISSYGGSVFAGASIYNALKEHKGKVTVKIDDKAMSAASVIAMAGDEILMSPTAVLMIHNPMTGGYGDMHDLRKVADVLDTVKESIMNAYVAKTGLSLEDISNMMDAETWLSANAAVEKGFADNVLYQDDTEEPSIQNFNFNRLSIVNSANKSINQAIKLFDKPKNEDKTDNEAEKQKLLWDLDLI</sequence>
<keyword evidence="4" id="KW-0378">Hydrolase</keyword>
<dbReference type="Gene3D" id="3.90.226.10">
    <property type="entry name" value="2-enoyl-CoA Hydratase, Chain A, domain 1"/>
    <property type="match status" value="1"/>
</dbReference>
<evidence type="ECO:0000256" key="6">
    <source>
        <dbReference type="RuleBase" id="RU003567"/>
    </source>
</evidence>
<dbReference type="PANTHER" id="PTHR10381:SF70">
    <property type="entry name" value="ATP-DEPENDENT CLP PROTEASE PROTEOLYTIC SUBUNIT"/>
    <property type="match status" value="1"/>
</dbReference>
<dbReference type="GO" id="GO:0006508">
    <property type="term" value="P:proteolysis"/>
    <property type="evidence" value="ECO:0007669"/>
    <property type="project" value="UniProtKB-KW"/>
</dbReference>
<dbReference type="InterPro" id="IPR001907">
    <property type="entry name" value="ClpP"/>
</dbReference>
<evidence type="ECO:0000256" key="2">
    <source>
        <dbReference type="ARBA" id="ARBA00022490"/>
    </source>
</evidence>
<dbReference type="NCBIfam" id="NF045542">
    <property type="entry name" value="Clp_rel_HeadMat"/>
    <property type="match status" value="1"/>
</dbReference>
<dbReference type="PANTHER" id="PTHR10381">
    <property type="entry name" value="ATP-DEPENDENT CLP PROTEASE PROTEOLYTIC SUBUNIT"/>
    <property type="match status" value="1"/>
</dbReference>
<keyword evidence="2" id="KW-0963">Cytoplasm</keyword>
<name>A0ABS5NVW9_9BACI</name>
<evidence type="ECO:0000256" key="3">
    <source>
        <dbReference type="ARBA" id="ARBA00022670"/>
    </source>
</evidence>
<dbReference type="CDD" id="cd07016">
    <property type="entry name" value="S14_ClpP_1"/>
    <property type="match status" value="1"/>
</dbReference>
<dbReference type="InterPro" id="IPR029045">
    <property type="entry name" value="ClpP/crotonase-like_dom_sf"/>
</dbReference>
<dbReference type="RefSeq" id="WP_213103163.1">
    <property type="nucleotide sequence ID" value="NZ_JAGYPM010000003.1"/>
</dbReference>
<evidence type="ECO:0000256" key="5">
    <source>
        <dbReference type="ARBA" id="ARBA00022825"/>
    </source>
</evidence>
<evidence type="ECO:0000313" key="7">
    <source>
        <dbReference type="EMBL" id="MBS4191751.1"/>
    </source>
</evidence>
<organism evidence="7 8">
    <name type="scientific">Cytobacillus citreus</name>
    <dbReference type="NCBI Taxonomy" id="2833586"/>
    <lineage>
        <taxon>Bacteria</taxon>
        <taxon>Bacillati</taxon>
        <taxon>Bacillota</taxon>
        <taxon>Bacilli</taxon>
        <taxon>Bacillales</taxon>
        <taxon>Bacillaceae</taxon>
        <taxon>Cytobacillus</taxon>
    </lineage>
</organism>
<evidence type="ECO:0000256" key="1">
    <source>
        <dbReference type="ARBA" id="ARBA00007039"/>
    </source>
</evidence>
<reference evidence="7 8" key="1">
    <citation type="submission" date="2021-05" db="EMBL/GenBank/DDBJ databases">
        <title>Novel Bacillus species.</title>
        <authorList>
            <person name="Liu G."/>
        </authorList>
    </citation>
    <scope>NUCLEOTIDE SEQUENCE [LARGE SCALE GENOMIC DNA]</scope>
    <source>
        <strain evidence="7 8">FJAT-49705</strain>
    </source>
</reference>
<gene>
    <name evidence="7" type="ORF">KHA94_16295</name>
</gene>
<dbReference type="InterPro" id="IPR023562">
    <property type="entry name" value="ClpP/TepA"/>
</dbReference>
<evidence type="ECO:0000313" key="8">
    <source>
        <dbReference type="Proteomes" id="UP000681027"/>
    </source>
</evidence>
<accession>A0ABS5NVW9</accession>
<proteinExistence type="inferred from homology"/>
<evidence type="ECO:0000256" key="4">
    <source>
        <dbReference type="ARBA" id="ARBA00022801"/>
    </source>
</evidence>
<keyword evidence="8" id="KW-1185">Reference proteome</keyword>
<keyword evidence="5" id="KW-0720">Serine protease</keyword>
<comment type="caution">
    <text evidence="7">The sequence shown here is derived from an EMBL/GenBank/DDBJ whole genome shotgun (WGS) entry which is preliminary data.</text>
</comment>
<dbReference type="GO" id="GO:0008233">
    <property type="term" value="F:peptidase activity"/>
    <property type="evidence" value="ECO:0007669"/>
    <property type="project" value="UniProtKB-KW"/>
</dbReference>
<protein>
    <recommendedName>
        <fullName evidence="6">ATP-dependent Clp protease proteolytic subunit</fullName>
    </recommendedName>
</protein>
<dbReference type="Proteomes" id="UP000681027">
    <property type="component" value="Unassembled WGS sequence"/>
</dbReference>
<dbReference type="Pfam" id="PF00574">
    <property type="entry name" value="CLP_protease"/>
    <property type="match status" value="1"/>
</dbReference>
<dbReference type="SUPFAM" id="SSF52096">
    <property type="entry name" value="ClpP/crotonase"/>
    <property type="match status" value="1"/>
</dbReference>
<dbReference type="PRINTS" id="PR00127">
    <property type="entry name" value="CLPPROTEASEP"/>
</dbReference>
<dbReference type="EMBL" id="JAGYPM010000003">
    <property type="protein sequence ID" value="MBS4191751.1"/>
    <property type="molecule type" value="Genomic_DNA"/>
</dbReference>
<keyword evidence="3 7" id="KW-0645">Protease</keyword>